<protein>
    <recommendedName>
        <fullName evidence="2">N-terminal domain-containing protein</fullName>
    </recommendedName>
</protein>
<evidence type="ECO:0000259" key="2">
    <source>
        <dbReference type="Pfam" id="PF08401"/>
    </source>
</evidence>
<dbReference type="Pfam" id="PF08401">
    <property type="entry name" value="ArdcN"/>
    <property type="match status" value="1"/>
</dbReference>
<feature type="compositionally biased region" description="Basic and acidic residues" evidence="1">
    <location>
        <begin position="83"/>
        <end position="94"/>
    </location>
</feature>
<evidence type="ECO:0000313" key="3">
    <source>
        <dbReference type="EMBL" id="EME35465.1"/>
    </source>
</evidence>
<dbReference type="InterPro" id="IPR013610">
    <property type="entry name" value="ArdC_N"/>
</dbReference>
<dbReference type="RefSeq" id="WP_006215869.1">
    <property type="nucleotide sequence ID" value="NZ_ANHZ02000045.1"/>
</dbReference>
<feature type="domain" description="N-terminal" evidence="2">
    <location>
        <begin position="48"/>
        <end position="117"/>
    </location>
</feature>
<reference evidence="3 4" key="1">
    <citation type="journal article" date="2014" name="Genome Announc.">
        <title>Draft Genome Sequence of Kocuria palustris PEL.</title>
        <authorList>
            <person name="Sharma G."/>
            <person name="Khatri I."/>
            <person name="Subramanian S."/>
        </authorList>
    </citation>
    <scope>NUCLEOTIDE SEQUENCE [LARGE SCALE GENOMIC DNA]</scope>
    <source>
        <strain evidence="3 4">PEL</strain>
    </source>
</reference>
<dbReference type="AlphaFoldDB" id="M2YAJ4"/>
<dbReference type="EMBL" id="ANHZ02000045">
    <property type="protein sequence ID" value="EME35465.1"/>
    <property type="molecule type" value="Genomic_DNA"/>
</dbReference>
<feature type="region of interest" description="Disordered" evidence="1">
    <location>
        <begin position="83"/>
        <end position="146"/>
    </location>
</feature>
<name>M2YAJ4_9MICC</name>
<comment type="caution">
    <text evidence="3">The sequence shown here is derived from an EMBL/GenBank/DDBJ whole genome shotgun (WGS) entry which is preliminary data.</text>
</comment>
<accession>M2YAJ4</accession>
<organism evidence="3 4">
    <name type="scientific">Kocuria palustris PEL</name>
    <dbReference type="NCBI Taxonomy" id="1236550"/>
    <lineage>
        <taxon>Bacteria</taxon>
        <taxon>Bacillati</taxon>
        <taxon>Actinomycetota</taxon>
        <taxon>Actinomycetes</taxon>
        <taxon>Micrococcales</taxon>
        <taxon>Micrococcaceae</taxon>
        <taxon>Kocuria</taxon>
    </lineage>
</organism>
<gene>
    <name evidence="3" type="ORF">C884_01994</name>
</gene>
<dbReference type="GO" id="GO:0003697">
    <property type="term" value="F:single-stranded DNA binding"/>
    <property type="evidence" value="ECO:0007669"/>
    <property type="project" value="InterPro"/>
</dbReference>
<dbReference type="Proteomes" id="UP000009877">
    <property type="component" value="Unassembled WGS sequence"/>
</dbReference>
<proteinExistence type="predicted"/>
<evidence type="ECO:0000256" key="1">
    <source>
        <dbReference type="SAM" id="MobiDB-lite"/>
    </source>
</evidence>
<keyword evidence="4" id="KW-1185">Reference proteome</keyword>
<evidence type="ECO:0000313" key="4">
    <source>
        <dbReference type="Proteomes" id="UP000009877"/>
    </source>
</evidence>
<sequence length="170" mass="18680">MTTTTRKPRTGKKSEARKAAMAARWKQLMELADAMELAMAQDEDVAAAVAAMAERTGYSERNAALIVGQRPTAQQVQSFKKWQEEGRQVRKGEKAAYILAPTKKRREDQEGGEQAEKAKPEQAEKPEHPAAEDAPQGEDGEAKQSRRFVLVPVFDVAQTDPVEADADADA</sequence>
<feature type="compositionally biased region" description="Basic and acidic residues" evidence="1">
    <location>
        <begin position="105"/>
        <end position="131"/>
    </location>
</feature>